<dbReference type="Proteomes" id="UP000471242">
    <property type="component" value="Unassembled WGS sequence"/>
</dbReference>
<dbReference type="AlphaFoldDB" id="A0A2V4NFA1"/>
<reference evidence="1 2" key="1">
    <citation type="submission" date="2018-09" db="EMBL/GenBank/DDBJ databases">
        <title>Genomic epidemiology reveals two lineages of Vibrio cholerae that can cause global cholera epidemics despite absence of cholera toxin gene.</title>
        <authorList>
            <person name="Wang H."/>
            <person name="Zen W."/>
            <person name="Yu H."/>
            <person name="Zhang W."/>
            <person name="Pan J."/>
            <person name="Yang C."/>
            <person name="Cui Y."/>
        </authorList>
    </citation>
    <scope>NUCLEOTIDE SEQUENCE [LARGE SCALE GENOMIC DNA]</scope>
    <source>
        <strain evidence="1 2">00-1_S85</strain>
    </source>
</reference>
<sequence length="204" mass="23226">MGWHMLKATIKKLLKPLYYLKIKHEQKLFIDIYLPLMVAALFLFLLSRTSVEIAFVGKSGLVQLVNGLLQVLIGFFVASLAAVATFQRPGMDENMRGKAPTLQGKGVTRRQYLCYMFGYLAFMSIAVYFGSGVLELTMKVWKETFGSYFTQVKLVAVFIYFSLVSNIIFTTLLALHFLTDRIVRDNDVEPDDVARQDKTLKISR</sequence>
<accession>A0A2V4NFA1</accession>
<evidence type="ECO:0000313" key="1">
    <source>
        <dbReference type="EMBL" id="MVD25404.1"/>
    </source>
</evidence>
<organism evidence="1 2">
    <name type="scientific">Vibrio cholerae</name>
    <dbReference type="NCBI Taxonomy" id="666"/>
    <lineage>
        <taxon>Bacteria</taxon>
        <taxon>Pseudomonadati</taxon>
        <taxon>Pseudomonadota</taxon>
        <taxon>Gammaproteobacteria</taxon>
        <taxon>Vibrionales</taxon>
        <taxon>Vibrionaceae</taxon>
        <taxon>Vibrio</taxon>
    </lineage>
</organism>
<name>A0A2V4NFA1_VIBCL</name>
<comment type="caution">
    <text evidence="1">The sequence shown here is derived from an EMBL/GenBank/DDBJ whole genome shotgun (WGS) entry which is preliminary data.</text>
</comment>
<evidence type="ECO:0000313" key="2">
    <source>
        <dbReference type="Proteomes" id="UP000471242"/>
    </source>
</evidence>
<gene>
    <name evidence="1" type="ORF">D6U24_18905</name>
</gene>
<protein>
    <submittedName>
        <fullName evidence="1">Uncharacterized protein</fullName>
    </submittedName>
</protein>
<proteinExistence type="predicted"/>
<dbReference type="EMBL" id="QZRB01000038">
    <property type="protein sequence ID" value="MVD25404.1"/>
    <property type="molecule type" value="Genomic_DNA"/>
</dbReference>